<dbReference type="Pfam" id="PF03137">
    <property type="entry name" value="OATP"/>
    <property type="match status" value="1"/>
</dbReference>
<sequence>MLFFILIIIVLFAVGNCLVPGMLLLLRSVPPVHRSIALGFQGFVLSLFASLPSPFIWGAIVDTTCLVWSYTCPETKGACAIYEPILLRQRLHFTYVAFRLASAVADLYVVKHARAIKIINEVDENRKHSSDEMVPQVAGKSVQCTLC</sequence>
<organism evidence="3 4">
    <name type="scientific">Elaeophora elaphi</name>
    <dbReference type="NCBI Taxonomy" id="1147741"/>
    <lineage>
        <taxon>Eukaryota</taxon>
        <taxon>Metazoa</taxon>
        <taxon>Ecdysozoa</taxon>
        <taxon>Nematoda</taxon>
        <taxon>Chromadorea</taxon>
        <taxon>Rhabditida</taxon>
        <taxon>Spirurina</taxon>
        <taxon>Spiruromorpha</taxon>
        <taxon>Filarioidea</taxon>
        <taxon>Onchocercidae</taxon>
        <taxon>Elaeophora</taxon>
    </lineage>
</organism>
<dbReference type="AlphaFoldDB" id="A0A0R3RPL1"/>
<dbReference type="PANTHER" id="PTHR11388">
    <property type="entry name" value="ORGANIC ANION TRANSPORTER"/>
    <property type="match status" value="1"/>
</dbReference>
<dbReference type="GO" id="GO:0043252">
    <property type="term" value="P:sodium-independent organic anion transport"/>
    <property type="evidence" value="ECO:0007669"/>
    <property type="project" value="TreeGrafter"/>
</dbReference>
<reference evidence="4" key="1">
    <citation type="submission" date="2017-02" db="UniProtKB">
        <authorList>
            <consortium name="WormBaseParasite"/>
        </authorList>
    </citation>
    <scope>IDENTIFICATION</scope>
</reference>
<keyword evidence="2" id="KW-0472">Membrane</keyword>
<evidence type="ECO:0000313" key="4">
    <source>
        <dbReference type="WBParaSite" id="EEL_0000353901-mRNA-1"/>
    </source>
</evidence>
<dbReference type="STRING" id="1147741.A0A0R3RPL1"/>
<dbReference type="Proteomes" id="UP000050640">
    <property type="component" value="Unplaced"/>
</dbReference>
<evidence type="ECO:0000256" key="2">
    <source>
        <dbReference type="SAM" id="Phobius"/>
    </source>
</evidence>
<keyword evidence="1" id="KW-1015">Disulfide bond</keyword>
<dbReference type="SUPFAM" id="SSF103473">
    <property type="entry name" value="MFS general substrate transporter"/>
    <property type="match status" value="1"/>
</dbReference>
<accession>A0A0R3RPL1</accession>
<keyword evidence="2" id="KW-1133">Transmembrane helix</keyword>
<dbReference type="InterPro" id="IPR036259">
    <property type="entry name" value="MFS_trans_sf"/>
</dbReference>
<keyword evidence="2" id="KW-0812">Transmembrane</keyword>
<dbReference type="GO" id="GO:0015347">
    <property type="term" value="F:sodium-independent organic anion transmembrane transporter activity"/>
    <property type="evidence" value="ECO:0007669"/>
    <property type="project" value="TreeGrafter"/>
</dbReference>
<dbReference type="WBParaSite" id="EEL_0000353901-mRNA-1">
    <property type="protein sequence ID" value="EEL_0000353901-mRNA-1"/>
    <property type="gene ID" value="EEL_0000353901"/>
</dbReference>
<feature type="transmembrane region" description="Helical" evidence="2">
    <location>
        <begin position="6"/>
        <end position="26"/>
    </location>
</feature>
<dbReference type="GO" id="GO:0016323">
    <property type="term" value="C:basolateral plasma membrane"/>
    <property type="evidence" value="ECO:0007669"/>
    <property type="project" value="TreeGrafter"/>
</dbReference>
<proteinExistence type="predicted"/>
<protein>
    <submittedName>
        <fullName evidence="4">G_PROTEIN_RECEP_F1_2 domain-containing protein</fullName>
    </submittedName>
</protein>
<feature type="transmembrane region" description="Helical" evidence="2">
    <location>
        <begin position="38"/>
        <end position="60"/>
    </location>
</feature>
<dbReference type="InterPro" id="IPR004156">
    <property type="entry name" value="OATP"/>
</dbReference>
<dbReference type="PANTHER" id="PTHR11388:SF76">
    <property type="entry name" value="SOLUTE CARRIER ORGANIC ANION TRANSPORTER FAMILY MEMBER"/>
    <property type="match status" value="1"/>
</dbReference>
<name>A0A0R3RPL1_9BILA</name>
<keyword evidence="3" id="KW-1185">Reference proteome</keyword>
<evidence type="ECO:0000313" key="3">
    <source>
        <dbReference type="Proteomes" id="UP000050640"/>
    </source>
</evidence>
<evidence type="ECO:0000256" key="1">
    <source>
        <dbReference type="ARBA" id="ARBA00023157"/>
    </source>
</evidence>